<dbReference type="InterPro" id="IPR008630">
    <property type="entry name" value="Glyco_trans_34"/>
</dbReference>
<dbReference type="Gene3D" id="3.90.550.10">
    <property type="entry name" value="Spore Coat Polysaccharide Biosynthesis Protein SpsA, Chain A"/>
    <property type="match status" value="1"/>
</dbReference>
<dbReference type="InterPro" id="IPR029044">
    <property type="entry name" value="Nucleotide-diphossugar_trans"/>
</dbReference>
<dbReference type="PANTHER" id="PTHR31306:SF8">
    <property type="entry name" value="GLYCOSYLTRANSFERASE FAMILY 34 PROTEIN"/>
    <property type="match status" value="1"/>
</dbReference>
<name>A0A1Y1ZBP2_9FUNG</name>
<comment type="similarity">
    <text evidence="1">Belongs to the glycosyltransferase 34 family.</text>
</comment>
<evidence type="ECO:0000256" key="2">
    <source>
        <dbReference type="ARBA" id="ARBA00022676"/>
    </source>
</evidence>
<keyword evidence="4" id="KW-0472">Membrane</keyword>
<keyword evidence="4" id="KW-1133">Transmembrane helix</keyword>
<organism evidence="6 7">
    <name type="scientific">Neocallimastix californiae</name>
    <dbReference type="NCBI Taxonomy" id="1754190"/>
    <lineage>
        <taxon>Eukaryota</taxon>
        <taxon>Fungi</taxon>
        <taxon>Fungi incertae sedis</taxon>
        <taxon>Chytridiomycota</taxon>
        <taxon>Chytridiomycota incertae sedis</taxon>
        <taxon>Neocallimastigomycetes</taxon>
        <taxon>Neocallimastigales</taxon>
        <taxon>Neocallimastigaceae</taxon>
        <taxon>Neocallimastix</taxon>
    </lineage>
</organism>
<evidence type="ECO:0000256" key="1">
    <source>
        <dbReference type="ARBA" id="ARBA00005664"/>
    </source>
</evidence>
<dbReference type="Proteomes" id="UP000193920">
    <property type="component" value="Unassembled WGS sequence"/>
</dbReference>
<sequence length="494" mass="58477">MTKVDDDKILLLDSQKIILSTILVIAATLFIEIKLTDKYKQDLNSEHKNEAITDLPYGFVFVDEKADHGPITVDREKDDGTKLNIYDLIHPEDLSFYYNQENFDKLEDVVHPSKNNYFCEYNEDVPPEAYEGYEISCPAHYTIKIDYVFYGRHANDYEHCNINHKGEKIEKDQLEVDKECGNEPIDTVKEFCEGRVYCTLIPGGYIFNDSCEEKYKYLHVDYHCVKDKELKKEDISIVMFSDKVAPNSAYENAISSFYQYSKIHGYDFKFYHNRFDTERQIFYMKFNSIIETIIERLQEKRYGWIFWVDSDVILTNPNIRIETFLPNDKMNKIHFIASDDSSGLNAGVFLIRVHPWSLNLLMRAMAYSYFNKDKSLRFADQSSINNVLTETNDDKDHYIIVPQTWFNSYFGVEKHGDFILHLAGIVGKDNESKLLREEISNDQTWYGRTSKKMRKEVLKYYALPKRKQHKIKFEKRQLYRRQLNKRQLKKVNFV</sequence>
<dbReference type="GO" id="GO:0000139">
    <property type="term" value="C:Golgi membrane"/>
    <property type="evidence" value="ECO:0007669"/>
    <property type="project" value="TreeGrafter"/>
</dbReference>
<keyword evidence="3" id="KW-0808">Transferase</keyword>
<evidence type="ECO:0000313" key="7">
    <source>
        <dbReference type="Proteomes" id="UP000193920"/>
    </source>
</evidence>
<feature type="transmembrane region" description="Helical" evidence="4">
    <location>
        <begin position="17"/>
        <end position="35"/>
    </location>
</feature>
<evidence type="ECO:0000259" key="5">
    <source>
        <dbReference type="PROSITE" id="PS50228"/>
    </source>
</evidence>
<dbReference type="GO" id="GO:0030246">
    <property type="term" value="F:carbohydrate binding"/>
    <property type="evidence" value="ECO:0007669"/>
    <property type="project" value="InterPro"/>
</dbReference>
<dbReference type="OrthoDB" id="407658at2759"/>
<evidence type="ECO:0000313" key="6">
    <source>
        <dbReference type="EMBL" id="ORY07185.1"/>
    </source>
</evidence>
<keyword evidence="2" id="KW-0328">Glycosyltransferase</keyword>
<keyword evidence="4" id="KW-0812">Transmembrane</keyword>
<evidence type="ECO:0000256" key="4">
    <source>
        <dbReference type="SAM" id="Phobius"/>
    </source>
</evidence>
<dbReference type="PANTHER" id="PTHR31306">
    <property type="entry name" value="ALPHA-1,6-MANNOSYLTRANSFERASE MNN11-RELATED"/>
    <property type="match status" value="1"/>
</dbReference>
<dbReference type="STRING" id="1754190.A0A1Y1ZBP2"/>
<evidence type="ECO:0000256" key="3">
    <source>
        <dbReference type="ARBA" id="ARBA00022679"/>
    </source>
</evidence>
<dbReference type="AlphaFoldDB" id="A0A1Y1ZBP2"/>
<dbReference type="Gene3D" id="2.60.120.740">
    <property type="match status" value="1"/>
</dbReference>
<dbReference type="PROSITE" id="PS50228">
    <property type="entry name" value="SUEL_LECTIN"/>
    <property type="match status" value="1"/>
</dbReference>
<comment type="caution">
    <text evidence="6">The sequence shown here is derived from an EMBL/GenBank/DDBJ whole genome shotgun (WGS) entry which is preliminary data.</text>
</comment>
<reference evidence="6 7" key="1">
    <citation type="submission" date="2016-08" db="EMBL/GenBank/DDBJ databases">
        <title>A Parts List for Fungal Cellulosomes Revealed by Comparative Genomics.</title>
        <authorList>
            <consortium name="DOE Joint Genome Institute"/>
            <person name="Haitjema C.H."/>
            <person name="Gilmore S.P."/>
            <person name="Henske J.K."/>
            <person name="Solomon K.V."/>
            <person name="De Groot R."/>
            <person name="Kuo A."/>
            <person name="Mondo S.J."/>
            <person name="Salamov A.A."/>
            <person name="Labutti K."/>
            <person name="Zhao Z."/>
            <person name="Chiniquy J."/>
            <person name="Barry K."/>
            <person name="Brewer H.M."/>
            <person name="Purvine S.O."/>
            <person name="Wright A.T."/>
            <person name="Boxma B."/>
            <person name="Van Alen T."/>
            <person name="Hackstein J.H."/>
            <person name="Baker S.E."/>
            <person name="Grigoriev I.V."/>
            <person name="O'Malley M.A."/>
        </authorList>
    </citation>
    <scope>NUCLEOTIDE SEQUENCE [LARGE SCALE GENOMIC DNA]</scope>
    <source>
        <strain evidence="6 7">G1</strain>
    </source>
</reference>
<dbReference type="SUPFAM" id="SSF53448">
    <property type="entry name" value="Nucleotide-diphospho-sugar transferases"/>
    <property type="match status" value="1"/>
</dbReference>
<dbReference type="Pfam" id="PF02140">
    <property type="entry name" value="SUEL_Lectin"/>
    <property type="match status" value="1"/>
</dbReference>
<gene>
    <name evidence="6" type="ORF">LY90DRAFT_709155</name>
</gene>
<dbReference type="InterPro" id="IPR043159">
    <property type="entry name" value="Lectin_gal-bd_sf"/>
</dbReference>
<dbReference type="Pfam" id="PF05637">
    <property type="entry name" value="Glyco_transf_34"/>
    <property type="match status" value="1"/>
</dbReference>
<keyword evidence="7" id="KW-1185">Reference proteome</keyword>
<dbReference type="GO" id="GO:0016757">
    <property type="term" value="F:glycosyltransferase activity"/>
    <property type="evidence" value="ECO:0007669"/>
    <property type="project" value="UniProtKB-KW"/>
</dbReference>
<dbReference type="EMBL" id="MCOG01000433">
    <property type="protein sequence ID" value="ORY07185.1"/>
    <property type="molecule type" value="Genomic_DNA"/>
</dbReference>
<feature type="domain" description="SUEL-type lectin" evidence="5">
    <location>
        <begin position="134"/>
        <end position="225"/>
    </location>
</feature>
<dbReference type="CDD" id="cd22823">
    <property type="entry name" value="Gal_Rha_Lectin"/>
    <property type="match status" value="1"/>
</dbReference>
<accession>A0A1Y1ZBP2</accession>
<dbReference type="InterPro" id="IPR000922">
    <property type="entry name" value="Lectin_gal-bd_dom"/>
</dbReference>
<dbReference type="GO" id="GO:0006487">
    <property type="term" value="P:protein N-linked glycosylation"/>
    <property type="evidence" value="ECO:0007669"/>
    <property type="project" value="TreeGrafter"/>
</dbReference>
<protein>
    <recommendedName>
        <fullName evidence="5">SUEL-type lectin domain-containing protein</fullName>
    </recommendedName>
</protein>
<proteinExistence type="inferred from homology"/>